<reference evidence="5" key="1">
    <citation type="submission" date="2015-12" db="EMBL/GenBank/DDBJ databases">
        <authorList>
            <person name="Shamseldin A."/>
            <person name="Moawad H."/>
            <person name="Abd El-Rahim W.M."/>
            <person name="Sadowsky M.J."/>
        </authorList>
    </citation>
    <scope>NUCLEOTIDE SEQUENCE [LARGE SCALE GENOMIC DNA]</scope>
    <source>
        <strain evidence="5">2538-88</strain>
    </source>
</reference>
<feature type="domain" description="N-acetyltransferase" evidence="3">
    <location>
        <begin position="2"/>
        <end position="144"/>
    </location>
</feature>
<proteinExistence type="predicted"/>
<dbReference type="InterPro" id="IPR050832">
    <property type="entry name" value="Bact_Acetyltransf"/>
</dbReference>
<organism evidence="4 5">
    <name type="scientific">Vibrio cidicii</name>
    <dbReference type="NCBI Taxonomy" id="1763883"/>
    <lineage>
        <taxon>Bacteria</taxon>
        <taxon>Pseudomonadati</taxon>
        <taxon>Pseudomonadota</taxon>
        <taxon>Gammaproteobacteria</taxon>
        <taxon>Vibrionales</taxon>
        <taxon>Vibrionaceae</taxon>
        <taxon>Vibrio</taxon>
    </lineage>
</organism>
<evidence type="ECO:0000256" key="2">
    <source>
        <dbReference type="ARBA" id="ARBA00023315"/>
    </source>
</evidence>
<dbReference type="AlphaFoldDB" id="A0A151L1L7"/>
<dbReference type="SUPFAM" id="SSF55729">
    <property type="entry name" value="Acyl-CoA N-acyltransferases (Nat)"/>
    <property type="match status" value="1"/>
</dbReference>
<gene>
    <name evidence="4" type="ORF">ATY37_02210</name>
</gene>
<sequence length="144" mass="16036">MITIRQMDISDYNSVMTLWGQTENLSLKDADSRASIAAYLAKNPGLSFVAIDGQHIVGAVLVGTDGRRGYLQHLAVDLHYRGQNIGQRLVQSATEALAQQGIAKTHLFVLSNNLSAQDFYLKLGWQARDEIRMFSFNSSENQYV</sequence>
<evidence type="ECO:0000313" key="5">
    <source>
        <dbReference type="Proteomes" id="UP000075346"/>
    </source>
</evidence>
<dbReference type="PROSITE" id="PS51186">
    <property type="entry name" value="GNAT"/>
    <property type="match status" value="1"/>
</dbReference>
<dbReference type="InterPro" id="IPR000182">
    <property type="entry name" value="GNAT_dom"/>
</dbReference>
<protein>
    <submittedName>
        <fullName evidence="4">GCN5 family acetyltransferase</fullName>
    </submittedName>
</protein>
<dbReference type="Proteomes" id="UP000075346">
    <property type="component" value="Unassembled WGS sequence"/>
</dbReference>
<evidence type="ECO:0000259" key="3">
    <source>
        <dbReference type="PROSITE" id="PS51186"/>
    </source>
</evidence>
<dbReference type="InterPro" id="IPR016181">
    <property type="entry name" value="Acyl_CoA_acyltransferase"/>
</dbReference>
<dbReference type="PANTHER" id="PTHR43877">
    <property type="entry name" value="AMINOALKYLPHOSPHONATE N-ACETYLTRANSFERASE-RELATED-RELATED"/>
    <property type="match status" value="1"/>
</dbReference>
<dbReference type="CDD" id="cd04301">
    <property type="entry name" value="NAT_SF"/>
    <property type="match status" value="1"/>
</dbReference>
<dbReference type="Pfam" id="PF00583">
    <property type="entry name" value="Acetyltransf_1"/>
    <property type="match status" value="1"/>
</dbReference>
<keyword evidence="1" id="KW-0808">Transferase</keyword>
<keyword evidence="2" id="KW-0012">Acyltransferase</keyword>
<dbReference type="RefSeq" id="WP_061896231.1">
    <property type="nucleotide sequence ID" value="NZ_LOBR01000002.1"/>
</dbReference>
<dbReference type="EMBL" id="LOBR01000002">
    <property type="protein sequence ID" value="KYN90304.1"/>
    <property type="molecule type" value="Genomic_DNA"/>
</dbReference>
<dbReference type="Gene3D" id="3.40.630.30">
    <property type="match status" value="1"/>
</dbReference>
<evidence type="ECO:0000313" key="4">
    <source>
        <dbReference type="EMBL" id="KYN90304.1"/>
    </source>
</evidence>
<accession>A0A151L1L7</accession>
<dbReference type="GO" id="GO:0016747">
    <property type="term" value="F:acyltransferase activity, transferring groups other than amino-acyl groups"/>
    <property type="evidence" value="ECO:0007669"/>
    <property type="project" value="InterPro"/>
</dbReference>
<name>A0A151L1L7_9VIBR</name>
<evidence type="ECO:0000256" key="1">
    <source>
        <dbReference type="ARBA" id="ARBA00022679"/>
    </source>
</evidence>
<comment type="caution">
    <text evidence="4">The sequence shown here is derived from an EMBL/GenBank/DDBJ whole genome shotgun (WGS) entry which is preliminary data.</text>
</comment>